<accession>A0A1G9D2R4</accession>
<dbReference type="Pfam" id="PF25547">
    <property type="entry name" value="WXG100_2"/>
    <property type="match status" value="1"/>
</dbReference>
<dbReference type="RefSeq" id="WP_092629524.1">
    <property type="nucleotide sequence ID" value="NZ_FNFM01000009.1"/>
</dbReference>
<evidence type="ECO:0000313" key="4">
    <source>
        <dbReference type="Proteomes" id="UP000199213"/>
    </source>
</evidence>
<proteinExistence type="predicted"/>
<dbReference type="InterPro" id="IPR038332">
    <property type="entry name" value="PPE_sf"/>
</dbReference>
<feature type="region of interest" description="Disordered" evidence="1">
    <location>
        <begin position="291"/>
        <end position="310"/>
    </location>
</feature>
<dbReference type="Gene3D" id="1.20.1260.20">
    <property type="entry name" value="PPE superfamily"/>
    <property type="match status" value="1"/>
</dbReference>
<feature type="compositionally biased region" description="Basic and acidic residues" evidence="1">
    <location>
        <begin position="296"/>
        <end position="310"/>
    </location>
</feature>
<dbReference type="SUPFAM" id="SSF140453">
    <property type="entry name" value="EsxAB dimer-like"/>
    <property type="match status" value="1"/>
</dbReference>
<protein>
    <recommendedName>
        <fullName evidence="2">Outer membrane channel protein CpnT-like N-terminal domain-containing protein</fullName>
    </recommendedName>
</protein>
<dbReference type="InterPro" id="IPR036689">
    <property type="entry name" value="ESAT-6-like_sf"/>
</dbReference>
<dbReference type="EMBL" id="FNFM01000009">
    <property type="protein sequence ID" value="SDK58218.1"/>
    <property type="molecule type" value="Genomic_DNA"/>
</dbReference>
<dbReference type="InterPro" id="IPR057746">
    <property type="entry name" value="CpnT-like_N"/>
</dbReference>
<reference evidence="4" key="1">
    <citation type="submission" date="2016-10" db="EMBL/GenBank/DDBJ databases">
        <authorList>
            <person name="Varghese N."/>
            <person name="Submissions S."/>
        </authorList>
    </citation>
    <scope>NUCLEOTIDE SEQUENCE [LARGE SCALE GENOMIC DNA]</scope>
    <source>
        <strain evidence="4">DSM 45460</strain>
    </source>
</reference>
<evidence type="ECO:0000256" key="1">
    <source>
        <dbReference type="SAM" id="MobiDB-lite"/>
    </source>
</evidence>
<sequence>MSQDNPLVEAEPDSQMWEDGLMVVDFAVDSWRAVKNEDWGEAAITGGAAAVDALATVANPFDALLTSTFAWMMEHVWPLPDMLDSLAGNHDQVQANAHTWANISDELQQAATEMQQAVDTDTAGWQGPAAESYRMFGSGEAKLIEGAAESARAVGAAVSGAGTAILIVRTTVRDMIASAMSELVTYLVRSSAAAGLSLGALTPLLIADGIRIVAKWASRVSEWLDKIVRAFRQLAELVGKVKPLLTKVDELLQPNSRIGKGIQNWASNRSLSDLTRGQEIARNTAAIGATADDQDYADHEMGKHDHTDGA</sequence>
<feature type="domain" description="Outer membrane channel protein CpnT-like N-terminal" evidence="2">
    <location>
        <begin position="59"/>
        <end position="196"/>
    </location>
</feature>
<dbReference type="OrthoDB" id="5069709at2"/>
<dbReference type="Proteomes" id="UP000199213">
    <property type="component" value="Unassembled WGS sequence"/>
</dbReference>
<keyword evidence="4" id="KW-1185">Reference proteome</keyword>
<gene>
    <name evidence="3" type="ORF">SAMN04487820_109221</name>
</gene>
<evidence type="ECO:0000313" key="3">
    <source>
        <dbReference type="EMBL" id="SDK58218.1"/>
    </source>
</evidence>
<dbReference type="AlphaFoldDB" id="A0A1G9D2R4"/>
<organism evidence="3 4">
    <name type="scientific">Actinopolyspora mzabensis</name>
    <dbReference type="NCBI Taxonomy" id="995066"/>
    <lineage>
        <taxon>Bacteria</taxon>
        <taxon>Bacillati</taxon>
        <taxon>Actinomycetota</taxon>
        <taxon>Actinomycetes</taxon>
        <taxon>Actinopolysporales</taxon>
        <taxon>Actinopolysporaceae</taxon>
        <taxon>Actinopolyspora</taxon>
    </lineage>
</organism>
<name>A0A1G9D2R4_ACTMZ</name>
<evidence type="ECO:0000259" key="2">
    <source>
        <dbReference type="Pfam" id="PF25547"/>
    </source>
</evidence>